<feature type="region of interest" description="Disordered" evidence="1">
    <location>
        <begin position="575"/>
        <end position="603"/>
    </location>
</feature>
<accession>A0A813NG19</accession>
<feature type="compositionally biased region" description="Acidic residues" evidence="1">
    <location>
        <begin position="464"/>
        <end position="508"/>
    </location>
</feature>
<feature type="region of interest" description="Disordered" evidence="1">
    <location>
        <begin position="134"/>
        <end position="213"/>
    </location>
</feature>
<dbReference type="Proteomes" id="UP000681722">
    <property type="component" value="Unassembled WGS sequence"/>
</dbReference>
<evidence type="ECO:0000313" key="4">
    <source>
        <dbReference type="EMBL" id="CAF3515665.1"/>
    </source>
</evidence>
<evidence type="ECO:0000313" key="3">
    <source>
        <dbReference type="EMBL" id="CAF1071246.1"/>
    </source>
</evidence>
<gene>
    <name evidence="2" type="ORF">GPM918_LOCUS73</name>
    <name evidence="3" type="ORF">OVA965_LOCUS17904</name>
    <name evidence="4" type="ORF">SRO942_LOCUS74</name>
    <name evidence="5" type="ORF">TMI583_LOCUS17915</name>
</gene>
<feature type="compositionally biased region" description="Polar residues" evidence="1">
    <location>
        <begin position="140"/>
        <end position="156"/>
    </location>
</feature>
<comment type="caution">
    <text evidence="2">The sequence shown here is derived from an EMBL/GenBank/DDBJ whole genome shotgun (WGS) entry which is preliminary data.</text>
</comment>
<dbReference type="Proteomes" id="UP000677228">
    <property type="component" value="Unassembled WGS sequence"/>
</dbReference>
<dbReference type="Proteomes" id="UP000682733">
    <property type="component" value="Unassembled WGS sequence"/>
</dbReference>
<feature type="compositionally biased region" description="Basic residues" evidence="1">
    <location>
        <begin position="36"/>
        <end position="46"/>
    </location>
</feature>
<feature type="compositionally biased region" description="Acidic residues" evidence="1">
    <location>
        <begin position="287"/>
        <end position="307"/>
    </location>
</feature>
<dbReference type="Proteomes" id="UP000663829">
    <property type="component" value="Unassembled WGS sequence"/>
</dbReference>
<name>A0A813NG19_9BILA</name>
<feature type="compositionally biased region" description="Acidic residues" evidence="1">
    <location>
        <begin position="252"/>
        <end position="266"/>
    </location>
</feature>
<reference evidence="2" key="1">
    <citation type="submission" date="2021-02" db="EMBL/GenBank/DDBJ databases">
        <authorList>
            <person name="Nowell W R."/>
        </authorList>
    </citation>
    <scope>NUCLEOTIDE SEQUENCE</scope>
</reference>
<sequence>MSAADKKIAFFFKPRLNLKAPTASVESSSPQSEKKKSGRVSNKKVKSSAAGVQDDASANKITHPNEEILSNDTQSVDNSEIDAYDIDAAVGTYIPSATTTNNNNVVEVDDVFLMDTNETSPTLVSGFPIPVRLEDDDSKASSSQIQSPYTAVTGSRPQREAKKQVSVILGQLTRKTRSRPPSETQQQLVKQNLSASEQFSNGDDQSSTTNNNDYAFDEEEHQQPPILPQSTEKVGIKLKFNLRSQSVRDANEVDDSEYVNPVEEDYSNGSSDDRLKIVELPSTEHEESMDEQEEEDVEDNNSEEEEQAFASPLVEMSYVSDEHSIQPQIATSKTKTSRKQLLSRLIGQSSNTLSLETSPIKSNTQLAEANQGELEKTPTLINEVRQTKSGRVIRYTPYFKELLHGVTPTTSLPPTIPTEQQPPPSKSKSKRSTKKKTQVSTQEQQNLEDDLDAINMAIKSEAANDIDFEINEQEDEEPDEEFGEDDDEIPNESDDDSYIEDGPNEDDQLMLSIPKDNLDGFSLWSIKYRQRHSHESVDNQTLCRSWKKMSLHDRKRWCLKAEAENHHFQKVVIKHELPHQQKSPKKSSKRQQPQSQTETTTPILLQKTLNQYAKQIHPQTTPLENLQTTKSSKTAIRPPNAFARQHQQQQQQQQHVKTYDVVDIAAGIYLLGESLTKMSEKVRQLGHLNPRATSVENLSTILFDGTLCACNLMACLGNEIVQSSTESKQITSKLMENVGIILPGLG</sequence>
<dbReference type="AlphaFoldDB" id="A0A813NG19"/>
<evidence type="ECO:0000313" key="6">
    <source>
        <dbReference type="Proteomes" id="UP000663829"/>
    </source>
</evidence>
<dbReference type="OrthoDB" id="4777606at2759"/>
<proteinExistence type="predicted"/>
<dbReference type="EMBL" id="CAJNOQ010000005">
    <property type="protein sequence ID" value="CAF0737633.1"/>
    <property type="molecule type" value="Genomic_DNA"/>
</dbReference>
<feature type="region of interest" description="Disordered" evidence="1">
    <location>
        <begin position="462"/>
        <end position="508"/>
    </location>
</feature>
<feature type="compositionally biased region" description="Pro residues" evidence="1">
    <location>
        <begin position="414"/>
        <end position="425"/>
    </location>
</feature>
<protein>
    <submittedName>
        <fullName evidence="2">Uncharacterized protein</fullName>
    </submittedName>
</protein>
<feature type="region of interest" description="Disordered" evidence="1">
    <location>
        <begin position="20"/>
        <end position="76"/>
    </location>
</feature>
<feature type="compositionally biased region" description="Polar residues" evidence="1">
    <location>
        <begin position="179"/>
        <end position="213"/>
    </location>
</feature>
<evidence type="ECO:0000256" key="1">
    <source>
        <dbReference type="SAM" id="MobiDB-lite"/>
    </source>
</evidence>
<feature type="region of interest" description="Disordered" evidence="1">
    <location>
        <begin position="405"/>
        <end position="449"/>
    </location>
</feature>
<dbReference type="EMBL" id="CAJOBC010000005">
    <property type="protein sequence ID" value="CAF3515665.1"/>
    <property type="molecule type" value="Genomic_DNA"/>
</dbReference>
<feature type="compositionally biased region" description="Basic and acidic residues" evidence="1">
    <location>
        <begin position="271"/>
        <end position="286"/>
    </location>
</feature>
<feature type="region of interest" description="Disordered" evidence="1">
    <location>
        <begin position="247"/>
        <end position="308"/>
    </location>
</feature>
<dbReference type="EMBL" id="CAJNOK010008727">
    <property type="protein sequence ID" value="CAF1071246.1"/>
    <property type="molecule type" value="Genomic_DNA"/>
</dbReference>
<dbReference type="EMBL" id="CAJOBA010008742">
    <property type="protein sequence ID" value="CAF3835562.1"/>
    <property type="molecule type" value="Genomic_DNA"/>
</dbReference>
<organism evidence="2 6">
    <name type="scientific">Didymodactylos carnosus</name>
    <dbReference type="NCBI Taxonomy" id="1234261"/>
    <lineage>
        <taxon>Eukaryota</taxon>
        <taxon>Metazoa</taxon>
        <taxon>Spiralia</taxon>
        <taxon>Gnathifera</taxon>
        <taxon>Rotifera</taxon>
        <taxon>Eurotatoria</taxon>
        <taxon>Bdelloidea</taxon>
        <taxon>Philodinida</taxon>
        <taxon>Philodinidae</taxon>
        <taxon>Didymodactylos</taxon>
    </lineage>
</organism>
<feature type="compositionally biased region" description="Low complexity" evidence="1">
    <location>
        <begin position="590"/>
        <end position="602"/>
    </location>
</feature>
<feature type="compositionally biased region" description="Basic residues" evidence="1">
    <location>
        <begin position="427"/>
        <end position="437"/>
    </location>
</feature>
<evidence type="ECO:0000313" key="5">
    <source>
        <dbReference type="EMBL" id="CAF3835562.1"/>
    </source>
</evidence>
<evidence type="ECO:0000313" key="2">
    <source>
        <dbReference type="EMBL" id="CAF0737633.1"/>
    </source>
</evidence>
<keyword evidence="6" id="KW-1185">Reference proteome</keyword>